<reference evidence="14 15" key="1">
    <citation type="submission" date="2019-03" db="EMBL/GenBank/DDBJ databases">
        <title>Roseomonas sp. a novel Roseomonas species isolated from Sea whip Gorgonian.</title>
        <authorList>
            <person name="Li F."/>
            <person name="Pan X."/>
            <person name="Huang S."/>
            <person name="Li Z."/>
            <person name="Meng B."/>
        </authorList>
    </citation>
    <scope>NUCLEOTIDE SEQUENCE [LARGE SCALE GENOMIC DNA]</scope>
    <source>
        <strain evidence="14 15">M0104</strain>
    </source>
</reference>
<comment type="subunit">
    <text evidence="10">The complex is composed of two ATP-binding proteins (GltL), two transmembrane proteins (GltJ and GltK) and a solute-binding protein (GltI).</text>
</comment>
<evidence type="ECO:0000313" key="15">
    <source>
        <dbReference type="Proteomes" id="UP000460715"/>
    </source>
</evidence>
<dbReference type="AlphaFoldDB" id="A0A845BDV1"/>
<dbReference type="Gene3D" id="1.10.3720.10">
    <property type="entry name" value="MetI-like"/>
    <property type="match status" value="1"/>
</dbReference>
<evidence type="ECO:0000256" key="5">
    <source>
        <dbReference type="ARBA" id="ARBA00022692"/>
    </source>
</evidence>
<dbReference type="OrthoDB" id="9814550at2"/>
<keyword evidence="8 12" id="KW-0472">Membrane</keyword>
<protein>
    <recommendedName>
        <fullName evidence="11">Glutamate/aspartate import permease protein GltK</fullName>
    </recommendedName>
</protein>
<feature type="transmembrane region" description="Helical" evidence="12">
    <location>
        <begin position="45"/>
        <end position="66"/>
    </location>
</feature>
<keyword evidence="5 12" id="KW-0812">Transmembrane</keyword>
<dbReference type="GO" id="GO:0022857">
    <property type="term" value="F:transmembrane transporter activity"/>
    <property type="evidence" value="ECO:0007669"/>
    <property type="project" value="InterPro"/>
</dbReference>
<gene>
    <name evidence="14" type="ORF">E0493_13170</name>
</gene>
<keyword evidence="7 12" id="KW-1133">Transmembrane helix</keyword>
<dbReference type="PANTHER" id="PTHR30614">
    <property type="entry name" value="MEMBRANE COMPONENT OF AMINO ACID ABC TRANSPORTER"/>
    <property type="match status" value="1"/>
</dbReference>
<dbReference type="PANTHER" id="PTHR30614:SF0">
    <property type="entry name" value="L-CYSTINE TRANSPORT SYSTEM PERMEASE PROTEIN TCYL"/>
    <property type="match status" value="1"/>
</dbReference>
<dbReference type="Pfam" id="PF00528">
    <property type="entry name" value="BPD_transp_1"/>
    <property type="match status" value="1"/>
</dbReference>
<evidence type="ECO:0000256" key="10">
    <source>
        <dbReference type="ARBA" id="ARBA00062718"/>
    </source>
</evidence>
<keyword evidence="6" id="KW-0029">Amino-acid transport</keyword>
<dbReference type="InterPro" id="IPR010065">
    <property type="entry name" value="AA_ABC_transptr_permease_3TM"/>
</dbReference>
<keyword evidence="4" id="KW-1003">Cell membrane</keyword>
<dbReference type="GO" id="GO:0043190">
    <property type="term" value="C:ATP-binding cassette (ABC) transporter complex"/>
    <property type="evidence" value="ECO:0007669"/>
    <property type="project" value="InterPro"/>
</dbReference>
<evidence type="ECO:0000313" key="14">
    <source>
        <dbReference type="EMBL" id="MXP64296.1"/>
    </source>
</evidence>
<evidence type="ECO:0000256" key="12">
    <source>
        <dbReference type="RuleBase" id="RU363032"/>
    </source>
</evidence>
<comment type="function">
    <text evidence="9">Part of the ABC transporter complex GltIJKL involved in glutamate and aspartate uptake. Probably responsible for the translocation of the substrate across the membrane.</text>
</comment>
<keyword evidence="3 12" id="KW-0813">Transport</keyword>
<feature type="transmembrane region" description="Helical" evidence="12">
    <location>
        <begin position="171"/>
        <end position="189"/>
    </location>
</feature>
<sequence length="227" mass="24723">MLDRQILAGLAVTLELTLAAMAMGLLLGTALAVMRLSANLLLSSLAWLYIWFFRSVPVLVQLIFWYNFGALYPQIELRVPFGPLLYGASTNAVITPLTAALAGLGLAQAAYTAEVIRAGIASVPRGQTRAAKALGMRPATIFRRIVFPQAMRVIIPPVGNEVISMVKGTSLVSVIALADLLYTAQLIYARTYETIPLLIVASLWYLIVVSVLSVGQHFLERHYRHGV</sequence>
<dbReference type="FunFam" id="1.10.3720.10:FF:000006">
    <property type="entry name" value="Glutamate/aspartate ABC transporter, permease protein GltK"/>
    <property type="match status" value="1"/>
</dbReference>
<evidence type="ECO:0000256" key="2">
    <source>
        <dbReference type="ARBA" id="ARBA00010072"/>
    </source>
</evidence>
<evidence type="ECO:0000256" key="8">
    <source>
        <dbReference type="ARBA" id="ARBA00023136"/>
    </source>
</evidence>
<feature type="transmembrane region" description="Helical" evidence="12">
    <location>
        <begin position="6"/>
        <end position="33"/>
    </location>
</feature>
<dbReference type="InterPro" id="IPR043429">
    <property type="entry name" value="ArtM/GltK/GlnP/TcyL/YhdX-like"/>
</dbReference>
<evidence type="ECO:0000256" key="3">
    <source>
        <dbReference type="ARBA" id="ARBA00022448"/>
    </source>
</evidence>
<evidence type="ECO:0000256" key="7">
    <source>
        <dbReference type="ARBA" id="ARBA00022989"/>
    </source>
</evidence>
<dbReference type="SUPFAM" id="SSF161098">
    <property type="entry name" value="MetI-like"/>
    <property type="match status" value="1"/>
</dbReference>
<dbReference type="CDD" id="cd06261">
    <property type="entry name" value="TM_PBP2"/>
    <property type="match status" value="1"/>
</dbReference>
<evidence type="ECO:0000256" key="4">
    <source>
        <dbReference type="ARBA" id="ARBA00022475"/>
    </source>
</evidence>
<organism evidence="14 15">
    <name type="scientific">Teichococcus coralli</name>
    <dbReference type="NCBI Taxonomy" id="2545983"/>
    <lineage>
        <taxon>Bacteria</taxon>
        <taxon>Pseudomonadati</taxon>
        <taxon>Pseudomonadota</taxon>
        <taxon>Alphaproteobacteria</taxon>
        <taxon>Acetobacterales</taxon>
        <taxon>Roseomonadaceae</taxon>
        <taxon>Roseomonas</taxon>
    </lineage>
</organism>
<dbReference type="NCBIfam" id="TIGR01726">
    <property type="entry name" value="HEQRo_perm_3TM"/>
    <property type="match status" value="1"/>
</dbReference>
<dbReference type="PROSITE" id="PS50928">
    <property type="entry name" value="ABC_TM1"/>
    <property type="match status" value="1"/>
</dbReference>
<keyword evidence="15" id="KW-1185">Reference proteome</keyword>
<proteinExistence type="inferred from homology"/>
<evidence type="ECO:0000256" key="6">
    <source>
        <dbReference type="ARBA" id="ARBA00022970"/>
    </source>
</evidence>
<dbReference type="GO" id="GO:0006865">
    <property type="term" value="P:amino acid transport"/>
    <property type="evidence" value="ECO:0007669"/>
    <property type="project" value="UniProtKB-KW"/>
</dbReference>
<feature type="transmembrane region" description="Helical" evidence="12">
    <location>
        <begin position="86"/>
        <end position="107"/>
    </location>
</feature>
<accession>A0A845BDV1</accession>
<comment type="caution">
    <text evidence="14">The sequence shown here is derived from an EMBL/GenBank/DDBJ whole genome shotgun (WGS) entry which is preliminary data.</text>
</comment>
<dbReference type="EMBL" id="SNVJ01000010">
    <property type="protein sequence ID" value="MXP64296.1"/>
    <property type="molecule type" value="Genomic_DNA"/>
</dbReference>
<evidence type="ECO:0000256" key="11">
    <source>
        <dbReference type="ARBA" id="ARBA00073645"/>
    </source>
</evidence>
<name>A0A845BDV1_9PROT</name>
<feature type="transmembrane region" description="Helical" evidence="12">
    <location>
        <begin position="195"/>
        <end position="215"/>
    </location>
</feature>
<evidence type="ECO:0000259" key="13">
    <source>
        <dbReference type="PROSITE" id="PS50928"/>
    </source>
</evidence>
<dbReference type="InterPro" id="IPR000515">
    <property type="entry name" value="MetI-like"/>
</dbReference>
<dbReference type="Proteomes" id="UP000460715">
    <property type="component" value="Unassembled WGS sequence"/>
</dbReference>
<evidence type="ECO:0000256" key="9">
    <source>
        <dbReference type="ARBA" id="ARBA00060298"/>
    </source>
</evidence>
<evidence type="ECO:0000256" key="1">
    <source>
        <dbReference type="ARBA" id="ARBA00004429"/>
    </source>
</evidence>
<dbReference type="InterPro" id="IPR035906">
    <property type="entry name" value="MetI-like_sf"/>
</dbReference>
<comment type="subcellular location">
    <subcellularLocation>
        <location evidence="1">Cell inner membrane</location>
        <topology evidence="1">Multi-pass membrane protein</topology>
    </subcellularLocation>
    <subcellularLocation>
        <location evidence="12">Cell membrane</location>
        <topology evidence="12">Multi-pass membrane protein</topology>
    </subcellularLocation>
</comment>
<feature type="domain" description="ABC transmembrane type-1" evidence="13">
    <location>
        <begin position="10"/>
        <end position="216"/>
    </location>
</feature>
<comment type="similarity">
    <text evidence="2">Belongs to the binding-protein-dependent transport system permease family. HisMQ subfamily.</text>
</comment>